<feature type="transmembrane region" description="Helical" evidence="5">
    <location>
        <begin position="125"/>
        <end position="150"/>
    </location>
</feature>
<sequence length="273" mass="29494">MYRLIRFVMLDTKLLAKSKVFYLKLILLPLVLIFMLGSLFDQSASFSSAVPSSETVHVQNTDLRIPKEVIASGTRPVSAMQYEVAAMTVLFSFLTAFELAHSLVNDKLNHTMARIRSTPTLMVQYCMGKLLGITLAIAVQMTVVMVGSRLIFHVNWVDSPGILLVTCIYGLALGSLVLCCGLLANNQASISSFAAPVLYGLGFLGGSFFEKNHFPPILKAVQAVTPNGMAINAYLHIFQGGSLTRISSDILMLAGAAAVFFIAAILLAGRKGK</sequence>
<comment type="subcellular location">
    <subcellularLocation>
        <location evidence="1">Membrane</location>
        <topology evidence="1">Multi-pass membrane protein</topology>
    </subcellularLocation>
</comment>
<keyword evidence="4 5" id="KW-0472">Membrane</keyword>
<feature type="transmembrane region" description="Helical" evidence="5">
    <location>
        <begin position="190"/>
        <end position="209"/>
    </location>
</feature>
<keyword evidence="2 5" id="KW-0812">Transmembrane</keyword>
<protein>
    <submittedName>
        <fullName evidence="7">ABC transporter permease</fullName>
    </submittedName>
</protein>
<evidence type="ECO:0000256" key="5">
    <source>
        <dbReference type="SAM" id="Phobius"/>
    </source>
</evidence>
<dbReference type="Pfam" id="PF12698">
    <property type="entry name" value="ABC2_membrane_3"/>
    <property type="match status" value="1"/>
</dbReference>
<keyword evidence="3 5" id="KW-1133">Transmembrane helix</keyword>
<gene>
    <name evidence="7" type="ORF">WJ0W_001422</name>
</gene>
<evidence type="ECO:0000259" key="6">
    <source>
        <dbReference type="PROSITE" id="PS51012"/>
    </source>
</evidence>
<organism evidence="7 8">
    <name type="scientific">Paenibacillus melissococcoides</name>
    <dbReference type="NCBI Taxonomy" id="2912268"/>
    <lineage>
        <taxon>Bacteria</taxon>
        <taxon>Bacillati</taxon>
        <taxon>Bacillota</taxon>
        <taxon>Bacilli</taxon>
        <taxon>Bacillales</taxon>
        <taxon>Paenibacillaceae</taxon>
        <taxon>Paenibacillus</taxon>
    </lineage>
</organism>
<keyword evidence="8" id="KW-1185">Reference proteome</keyword>
<feature type="transmembrane region" description="Helical" evidence="5">
    <location>
        <begin position="250"/>
        <end position="269"/>
    </location>
</feature>
<dbReference type="PIRSF" id="PIRSF006648">
    <property type="entry name" value="DrrB"/>
    <property type="match status" value="1"/>
</dbReference>
<evidence type="ECO:0000313" key="7">
    <source>
        <dbReference type="EMBL" id="CAH8244184.1"/>
    </source>
</evidence>
<dbReference type="Proteomes" id="UP001154322">
    <property type="component" value="Unassembled WGS sequence"/>
</dbReference>
<feature type="transmembrane region" description="Helical" evidence="5">
    <location>
        <begin position="21"/>
        <end position="40"/>
    </location>
</feature>
<dbReference type="InterPro" id="IPR000412">
    <property type="entry name" value="ABC_2_transport"/>
</dbReference>
<proteinExistence type="predicted"/>
<dbReference type="PROSITE" id="PS51012">
    <property type="entry name" value="ABC_TM2"/>
    <property type="match status" value="1"/>
</dbReference>
<dbReference type="RefSeq" id="WP_213426922.1">
    <property type="nucleotide sequence ID" value="NZ_AP031286.1"/>
</dbReference>
<name>A0ABN8TZW1_9BACL</name>
<feature type="transmembrane region" description="Helical" evidence="5">
    <location>
        <begin position="84"/>
        <end position="104"/>
    </location>
</feature>
<evidence type="ECO:0000256" key="3">
    <source>
        <dbReference type="ARBA" id="ARBA00022989"/>
    </source>
</evidence>
<dbReference type="EMBL" id="CALYLO010000001">
    <property type="protein sequence ID" value="CAH8244184.1"/>
    <property type="molecule type" value="Genomic_DNA"/>
</dbReference>
<dbReference type="InterPro" id="IPR052902">
    <property type="entry name" value="ABC-2_transporter"/>
</dbReference>
<feature type="transmembrane region" description="Helical" evidence="5">
    <location>
        <begin position="162"/>
        <end position="183"/>
    </location>
</feature>
<evidence type="ECO:0000313" key="8">
    <source>
        <dbReference type="Proteomes" id="UP001154322"/>
    </source>
</evidence>
<feature type="domain" description="ABC transmembrane type-2" evidence="6">
    <location>
        <begin position="20"/>
        <end position="271"/>
    </location>
</feature>
<reference evidence="7" key="1">
    <citation type="submission" date="2022-06" db="EMBL/GenBank/DDBJ databases">
        <authorList>
            <person name="Dietemann V."/>
            <person name="Ory F."/>
            <person name="Dainat B."/>
            <person name="Oberhansli S."/>
        </authorList>
    </citation>
    <scope>NUCLEOTIDE SEQUENCE</scope>
    <source>
        <strain evidence="7">Ena-SAMPLE-TAB-26-04-2022-14:26:32:270-5432</strain>
    </source>
</reference>
<evidence type="ECO:0000256" key="4">
    <source>
        <dbReference type="ARBA" id="ARBA00023136"/>
    </source>
</evidence>
<accession>A0ABN8TZW1</accession>
<comment type="caution">
    <text evidence="7">The sequence shown here is derived from an EMBL/GenBank/DDBJ whole genome shotgun (WGS) entry which is preliminary data.</text>
</comment>
<evidence type="ECO:0000256" key="2">
    <source>
        <dbReference type="ARBA" id="ARBA00022692"/>
    </source>
</evidence>
<dbReference type="PANTHER" id="PTHR43027:SF1">
    <property type="entry name" value="DOXORUBICIN RESISTANCE ABC TRANSPORTER PERMEASE PROTEIN DRRC-RELATED"/>
    <property type="match status" value="1"/>
</dbReference>
<dbReference type="InterPro" id="IPR047817">
    <property type="entry name" value="ABC2_TM_bact-type"/>
</dbReference>
<dbReference type="InterPro" id="IPR013525">
    <property type="entry name" value="ABC2_TM"/>
</dbReference>
<evidence type="ECO:0000256" key="1">
    <source>
        <dbReference type="ARBA" id="ARBA00004141"/>
    </source>
</evidence>
<dbReference type="PANTHER" id="PTHR43027">
    <property type="entry name" value="DOXORUBICIN RESISTANCE ABC TRANSPORTER PERMEASE PROTEIN DRRC-RELATED"/>
    <property type="match status" value="1"/>
</dbReference>